<keyword evidence="2" id="KW-1185">Reference proteome</keyword>
<name>A0AAW1MBE5_POPJA</name>
<gene>
    <name evidence="1" type="ORF">QE152_g8500</name>
</gene>
<protein>
    <submittedName>
        <fullName evidence="1">Uncharacterized protein</fullName>
    </submittedName>
</protein>
<evidence type="ECO:0000313" key="1">
    <source>
        <dbReference type="EMBL" id="KAK9743579.1"/>
    </source>
</evidence>
<proteinExistence type="predicted"/>
<organism evidence="1 2">
    <name type="scientific">Popillia japonica</name>
    <name type="common">Japanese beetle</name>
    <dbReference type="NCBI Taxonomy" id="7064"/>
    <lineage>
        <taxon>Eukaryota</taxon>
        <taxon>Metazoa</taxon>
        <taxon>Ecdysozoa</taxon>
        <taxon>Arthropoda</taxon>
        <taxon>Hexapoda</taxon>
        <taxon>Insecta</taxon>
        <taxon>Pterygota</taxon>
        <taxon>Neoptera</taxon>
        <taxon>Endopterygota</taxon>
        <taxon>Coleoptera</taxon>
        <taxon>Polyphaga</taxon>
        <taxon>Scarabaeiformia</taxon>
        <taxon>Scarabaeidae</taxon>
        <taxon>Rutelinae</taxon>
        <taxon>Popillia</taxon>
    </lineage>
</organism>
<dbReference type="Proteomes" id="UP001458880">
    <property type="component" value="Unassembled WGS sequence"/>
</dbReference>
<sequence length="81" mass="8885">MPFGATIDLQARGDSSSQGDAAVVFRKLPQELCHLELVIGKGQYCFCSKSAIYENSPYTCVVIEACSKRGKVAITSKPERW</sequence>
<dbReference type="AlphaFoldDB" id="A0AAW1MBE5"/>
<evidence type="ECO:0000313" key="2">
    <source>
        <dbReference type="Proteomes" id="UP001458880"/>
    </source>
</evidence>
<reference evidence="1 2" key="1">
    <citation type="journal article" date="2024" name="BMC Genomics">
        <title>De novo assembly and annotation of Popillia japonica's genome with initial clues to its potential as an invasive pest.</title>
        <authorList>
            <person name="Cucini C."/>
            <person name="Boschi S."/>
            <person name="Funari R."/>
            <person name="Cardaioli E."/>
            <person name="Iannotti N."/>
            <person name="Marturano G."/>
            <person name="Paoli F."/>
            <person name="Bruttini M."/>
            <person name="Carapelli A."/>
            <person name="Frati F."/>
            <person name="Nardi F."/>
        </authorList>
    </citation>
    <scope>NUCLEOTIDE SEQUENCE [LARGE SCALE GENOMIC DNA]</scope>
    <source>
        <strain evidence="1">DMR45628</strain>
    </source>
</reference>
<accession>A0AAW1MBE5</accession>
<comment type="caution">
    <text evidence="1">The sequence shown here is derived from an EMBL/GenBank/DDBJ whole genome shotgun (WGS) entry which is preliminary data.</text>
</comment>
<dbReference type="EMBL" id="JASPKY010000068">
    <property type="protein sequence ID" value="KAK9743579.1"/>
    <property type="molecule type" value="Genomic_DNA"/>
</dbReference>